<dbReference type="EMBL" id="CAWUFR010000065">
    <property type="protein sequence ID" value="CAK6963512.1"/>
    <property type="molecule type" value="Genomic_DNA"/>
</dbReference>
<name>A0AAV1NYH7_SCOSC</name>
<comment type="caution">
    <text evidence="2">The sequence shown here is derived from an EMBL/GenBank/DDBJ whole genome shotgun (WGS) entry which is preliminary data.</text>
</comment>
<reference evidence="2 3" key="1">
    <citation type="submission" date="2024-01" db="EMBL/GenBank/DDBJ databases">
        <authorList>
            <person name="Alioto T."/>
            <person name="Alioto T."/>
            <person name="Gomez Garrido J."/>
        </authorList>
    </citation>
    <scope>NUCLEOTIDE SEQUENCE [LARGE SCALE GENOMIC DNA]</scope>
</reference>
<dbReference type="AlphaFoldDB" id="A0AAV1NYH7"/>
<keyword evidence="3" id="KW-1185">Reference proteome</keyword>
<organism evidence="2 3">
    <name type="scientific">Scomber scombrus</name>
    <name type="common">Atlantic mackerel</name>
    <name type="synonym">Scomber vernalis</name>
    <dbReference type="NCBI Taxonomy" id="13677"/>
    <lineage>
        <taxon>Eukaryota</taxon>
        <taxon>Metazoa</taxon>
        <taxon>Chordata</taxon>
        <taxon>Craniata</taxon>
        <taxon>Vertebrata</taxon>
        <taxon>Euteleostomi</taxon>
        <taxon>Actinopterygii</taxon>
        <taxon>Neopterygii</taxon>
        <taxon>Teleostei</taxon>
        <taxon>Neoteleostei</taxon>
        <taxon>Acanthomorphata</taxon>
        <taxon>Pelagiaria</taxon>
        <taxon>Scombriformes</taxon>
        <taxon>Scombridae</taxon>
        <taxon>Scomber</taxon>
    </lineage>
</organism>
<sequence>MSLPMSLRNRPQQEPELPERPSANEEMLRSIKVKRELHACANVKFGLRYPATLHITMSDGQTYRFENPDQALEFVNKRLKKNPGPAFEILQRLLARFVFSIYAAVILSRD</sequence>
<evidence type="ECO:0000256" key="1">
    <source>
        <dbReference type="SAM" id="MobiDB-lite"/>
    </source>
</evidence>
<dbReference type="Gene3D" id="3.30.250.20">
    <property type="entry name" value="L1 transposable element, C-terminal domain"/>
    <property type="match status" value="1"/>
</dbReference>
<feature type="compositionally biased region" description="Basic and acidic residues" evidence="1">
    <location>
        <begin position="11"/>
        <end position="25"/>
    </location>
</feature>
<evidence type="ECO:0000313" key="2">
    <source>
        <dbReference type="EMBL" id="CAK6963512.1"/>
    </source>
</evidence>
<dbReference type="InterPro" id="IPR042566">
    <property type="entry name" value="L1_C"/>
</dbReference>
<gene>
    <name evidence="2" type="ORF">FSCOSCO3_A025911</name>
</gene>
<accession>A0AAV1NYH7</accession>
<feature type="region of interest" description="Disordered" evidence="1">
    <location>
        <begin position="1"/>
        <end position="25"/>
    </location>
</feature>
<dbReference type="Proteomes" id="UP001314229">
    <property type="component" value="Unassembled WGS sequence"/>
</dbReference>
<proteinExistence type="predicted"/>
<evidence type="ECO:0000313" key="3">
    <source>
        <dbReference type="Proteomes" id="UP001314229"/>
    </source>
</evidence>
<protein>
    <submittedName>
        <fullName evidence="2">Unnamed protein product</fullName>
    </submittedName>
</protein>